<dbReference type="InterPro" id="IPR027417">
    <property type="entry name" value="P-loop_NTPase"/>
</dbReference>
<dbReference type="EMBL" id="JABBWM010000112">
    <property type="protein sequence ID" value="KAG2089344.1"/>
    <property type="molecule type" value="Genomic_DNA"/>
</dbReference>
<dbReference type="AlphaFoldDB" id="A0A9P7JM47"/>
<dbReference type="SUPFAM" id="SSF52540">
    <property type="entry name" value="P-loop containing nucleoside triphosphate hydrolases"/>
    <property type="match status" value="1"/>
</dbReference>
<dbReference type="GeneID" id="64701411"/>
<evidence type="ECO:0000313" key="2">
    <source>
        <dbReference type="EMBL" id="KAG2089344.1"/>
    </source>
</evidence>
<feature type="region of interest" description="Disordered" evidence="1">
    <location>
        <begin position="81"/>
        <end position="107"/>
    </location>
</feature>
<comment type="caution">
    <text evidence="2">The sequence shown here is derived from an EMBL/GenBank/DDBJ whole genome shotgun (WGS) entry which is preliminary data.</text>
</comment>
<dbReference type="Proteomes" id="UP000823399">
    <property type="component" value="Unassembled WGS sequence"/>
</dbReference>
<protein>
    <submittedName>
        <fullName evidence="2">Uncharacterized protein</fullName>
    </submittedName>
</protein>
<evidence type="ECO:0000313" key="3">
    <source>
        <dbReference type="Proteomes" id="UP000823399"/>
    </source>
</evidence>
<organism evidence="2 3">
    <name type="scientific">Suillus discolor</name>
    <dbReference type="NCBI Taxonomy" id="1912936"/>
    <lineage>
        <taxon>Eukaryota</taxon>
        <taxon>Fungi</taxon>
        <taxon>Dikarya</taxon>
        <taxon>Basidiomycota</taxon>
        <taxon>Agaricomycotina</taxon>
        <taxon>Agaricomycetes</taxon>
        <taxon>Agaricomycetidae</taxon>
        <taxon>Boletales</taxon>
        <taxon>Suillineae</taxon>
        <taxon>Suillaceae</taxon>
        <taxon>Suillus</taxon>
    </lineage>
</organism>
<keyword evidence="3" id="KW-1185">Reference proteome</keyword>
<reference evidence="2" key="1">
    <citation type="journal article" date="2020" name="New Phytol.">
        <title>Comparative genomics reveals dynamic genome evolution in host specialist ectomycorrhizal fungi.</title>
        <authorList>
            <person name="Lofgren L.A."/>
            <person name="Nguyen N.H."/>
            <person name="Vilgalys R."/>
            <person name="Ruytinx J."/>
            <person name="Liao H.L."/>
            <person name="Branco S."/>
            <person name="Kuo A."/>
            <person name="LaButti K."/>
            <person name="Lipzen A."/>
            <person name="Andreopoulos W."/>
            <person name="Pangilinan J."/>
            <person name="Riley R."/>
            <person name="Hundley H."/>
            <person name="Na H."/>
            <person name="Barry K."/>
            <person name="Grigoriev I.V."/>
            <person name="Stajich J.E."/>
            <person name="Kennedy P.G."/>
        </authorList>
    </citation>
    <scope>NUCLEOTIDE SEQUENCE</scope>
    <source>
        <strain evidence="2">FC423</strain>
    </source>
</reference>
<gene>
    <name evidence="2" type="ORF">F5147DRAFT_726080</name>
</gene>
<evidence type="ECO:0000256" key="1">
    <source>
        <dbReference type="SAM" id="MobiDB-lite"/>
    </source>
</evidence>
<name>A0A9P7JM47_9AGAM</name>
<accession>A0A9P7JM47</accession>
<sequence>MSFLINSVPPLSCAALEAINNLLVDFTSTLSTKQSQQTLEAFAQLDFISRGTQHPKLFQLKCMISLLSARNIVLRAATGSGKTLRNDSPVTSFSGQDSSLARQHATR</sequence>
<feature type="compositionally biased region" description="Polar residues" evidence="1">
    <location>
        <begin position="81"/>
        <end position="101"/>
    </location>
</feature>
<proteinExistence type="predicted"/>
<dbReference type="RefSeq" id="XP_041285878.1">
    <property type="nucleotide sequence ID" value="XM_041439152.1"/>
</dbReference>
<dbReference type="Gene3D" id="3.40.50.300">
    <property type="entry name" value="P-loop containing nucleotide triphosphate hydrolases"/>
    <property type="match status" value="1"/>
</dbReference>